<dbReference type="EnsemblPlants" id="PGSC0003DMT400092152">
    <property type="protein sequence ID" value="PGSC0003DMT400092152"/>
    <property type="gene ID" value="PGSC0003DMG400041723"/>
</dbReference>
<dbReference type="GO" id="GO:0003727">
    <property type="term" value="F:single-stranded RNA binding"/>
    <property type="evidence" value="ECO:0000318"/>
    <property type="project" value="GO_Central"/>
</dbReference>
<dbReference type="GO" id="GO:2000767">
    <property type="term" value="P:positive regulation of cytoplasmic translation"/>
    <property type="evidence" value="ECO:0000318"/>
    <property type="project" value="GO_Central"/>
</dbReference>
<dbReference type="InParanoid" id="M1DP73"/>
<proteinExistence type="predicted"/>
<dbReference type="HOGENOM" id="CLU_1172399_0_0_1"/>
<keyword evidence="1" id="KW-0863">Zinc-finger</keyword>
<reference evidence="5" key="1">
    <citation type="journal article" date="2011" name="Nature">
        <title>Genome sequence and analysis of the tuber crop potato.</title>
        <authorList>
            <consortium name="The Potato Genome Sequencing Consortium"/>
        </authorList>
    </citation>
    <scope>NUCLEOTIDE SEQUENCE [LARGE SCALE GENOMIC DNA]</scope>
    <source>
        <strain evidence="5">cv. DM1-3 516 R44</strain>
    </source>
</reference>
<evidence type="ECO:0000313" key="4">
    <source>
        <dbReference type="EnsemblPlants" id="PGSC0003DMT400092152"/>
    </source>
</evidence>
<dbReference type="GO" id="GO:0005737">
    <property type="term" value="C:cytoplasm"/>
    <property type="evidence" value="ECO:0000318"/>
    <property type="project" value="GO_Central"/>
</dbReference>
<evidence type="ECO:0000256" key="2">
    <source>
        <dbReference type="SAM" id="MobiDB-lite"/>
    </source>
</evidence>
<keyword evidence="1" id="KW-0862">Zinc</keyword>
<protein>
    <submittedName>
        <fullName evidence="4">'chromo' domain containing protein</fullName>
    </submittedName>
</protein>
<dbReference type="AlphaFoldDB" id="M1DP73"/>
<evidence type="ECO:0000259" key="3">
    <source>
        <dbReference type="PROSITE" id="PS50158"/>
    </source>
</evidence>
<evidence type="ECO:0000313" key="5">
    <source>
        <dbReference type="Proteomes" id="UP000011115"/>
    </source>
</evidence>
<dbReference type="InterPro" id="IPR036875">
    <property type="entry name" value="Znf_CCHC_sf"/>
</dbReference>
<accession>M1DP73</accession>
<feature type="region of interest" description="Disordered" evidence="2">
    <location>
        <begin position="186"/>
        <end position="221"/>
    </location>
</feature>
<dbReference type="Proteomes" id="UP000011115">
    <property type="component" value="Unassembled WGS sequence"/>
</dbReference>
<name>M1DP73_SOLTU</name>
<organism evidence="4 5">
    <name type="scientific">Solanum tuberosum</name>
    <name type="common">Potato</name>
    <dbReference type="NCBI Taxonomy" id="4113"/>
    <lineage>
        <taxon>Eukaryota</taxon>
        <taxon>Viridiplantae</taxon>
        <taxon>Streptophyta</taxon>
        <taxon>Embryophyta</taxon>
        <taxon>Tracheophyta</taxon>
        <taxon>Spermatophyta</taxon>
        <taxon>Magnoliopsida</taxon>
        <taxon>eudicotyledons</taxon>
        <taxon>Gunneridae</taxon>
        <taxon>Pentapetalae</taxon>
        <taxon>asterids</taxon>
        <taxon>lamiids</taxon>
        <taxon>Solanales</taxon>
        <taxon>Solanaceae</taxon>
        <taxon>Solanoideae</taxon>
        <taxon>Solaneae</taxon>
        <taxon>Solanum</taxon>
    </lineage>
</organism>
<keyword evidence="1" id="KW-0479">Metal-binding</keyword>
<feature type="region of interest" description="Disordered" evidence="2">
    <location>
        <begin position="65"/>
        <end position="156"/>
    </location>
</feature>
<dbReference type="InterPro" id="IPR001878">
    <property type="entry name" value="Znf_CCHC"/>
</dbReference>
<feature type="domain" description="CCHC-type" evidence="3">
    <location>
        <begin position="149"/>
        <end position="162"/>
    </location>
</feature>
<dbReference type="Gene3D" id="4.10.60.10">
    <property type="entry name" value="Zinc finger, CCHC-type"/>
    <property type="match status" value="1"/>
</dbReference>
<dbReference type="GO" id="GO:0045182">
    <property type="term" value="F:translation regulator activity"/>
    <property type="evidence" value="ECO:0000318"/>
    <property type="project" value="GO_Central"/>
</dbReference>
<dbReference type="GO" id="GO:0008270">
    <property type="term" value="F:zinc ion binding"/>
    <property type="evidence" value="ECO:0007669"/>
    <property type="project" value="UniProtKB-KW"/>
</dbReference>
<dbReference type="Gramene" id="PGSC0003DMT400092152">
    <property type="protein sequence ID" value="PGSC0003DMT400092152"/>
    <property type="gene ID" value="PGSC0003DMG400041723"/>
</dbReference>
<reference evidence="4" key="2">
    <citation type="submission" date="2015-06" db="UniProtKB">
        <authorList>
            <consortium name="EnsemblPlants"/>
        </authorList>
    </citation>
    <scope>IDENTIFICATION</scope>
    <source>
        <strain evidence="4">DM1-3 516 R44</strain>
    </source>
</reference>
<dbReference type="Pfam" id="PF00098">
    <property type="entry name" value="zf-CCHC"/>
    <property type="match status" value="1"/>
</dbReference>
<keyword evidence="5" id="KW-1185">Reference proteome</keyword>
<dbReference type="GO" id="GO:0003729">
    <property type="term" value="F:mRNA binding"/>
    <property type="evidence" value="ECO:0000318"/>
    <property type="project" value="GO_Central"/>
</dbReference>
<dbReference type="PaxDb" id="4113-PGSC0003DMT400092152"/>
<dbReference type="PROSITE" id="PS50158">
    <property type="entry name" value="ZF_CCHC"/>
    <property type="match status" value="1"/>
</dbReference>
<sequence>MGSAVAGQSRIKSGKNPNFVIFCITSFLRAKGRPRAILDSFPQFLALKMVNTRFNGVRHVAPVNEPAEESAARGRGRGRGRGRARGRGRGRGSNSRGSERPTLVARPIHPTMPASTGNYSGTPPQNLIQDSQGAAPSTGSRSYFDRTSYNCGEPGHMRRDCPHPRMLDPVQQQTRVVVLAGNGNGRGLSQSAQGGNQQGQIGRGNGNADRGEVQPGKEVARHDDRAQCYAFPVKTEC</sequence>
<evidence type="ECO:0000256" key="1">
    <source>
        <dbReference type="PROSITE-ProRule" id="PRU00047"/>
    </source>
</evidence>
<feature type="compositionally biased region" description="Polar residues" evidence="2">
    <location>
        <begin position="113"/>
        <end position="150"/>
    </location>
</feature>
<dbReference type="SUPFAM" id="SSF57756">
    <property type="entry name" value="Retrovirus zinc finger-like domains"/>
    <property type="match status" value="1"/>
</dbReference>
<feature type="compositionally biased region" description="Basic residues" evidence="2">
    <location>
        <begin position="74"/>
        <end position="90"/>
    </location>
</feature>